<accession>A0ABV2LS73</accession>
<protein>
    <submittedName>
        <fullName evidence="1">Uncharacterized protein</fullName>
    </submittedName>
</protein>
<reference evidence="1 2" key="1">
    <citation type="submission" date="2024-06" db="EMBL/GenBank/DDBJ databases">
        <title>Genomic Encyclopedia of Type Strains, Phase IV (KMG-IV): sequencing the most valuable type-strain genomes for metagenomic binning, comparative biology and taxonomic classification.</title>
        <authorList>
            <person name="Goeker M."/>
        </authorList>
    </citation>
    <scope>NUCLEOTIDE SEQUENCE [LARGE SCALE GENOMIC DNA]</scope>
    <source>
        <strain evidence="1 2">DSM 29388</strain>
    </source>
</reference>
<sequence length="46" mass="5370">MYTTSLKSYFQTTYFATAISSLRDEDLIIINLQHLRLTSEKSNKNL</sequence>
<keyword evidence="2" id="KW-1185">Reference proteome</keyword>
<name>A0ABV2LS73_9FLAO</name>
<evidence type="ECO:0000313" key="2">
    <source>
        <dbReference type="Proteomes" id="UP001549146"/>
    </source>
</evidence>
<evidence type="ECO:0000313" key="1">
    <source>
        <dbReference type="EMBL" id="MET3731423.1"/>
    </source>
</evidence>
<dbReference type="Proteomes" id="UP001549146">
    <property type="component" value="Unassembled WGS sequence"/>
</dbReference>
<gene>
    <name evidence="1" type="ORF">ABID46_000992</name>
</gene>
<organism evidence="1 2">
    <name type="scientific">Moheibacter stercoris</name>
    <dbReference type="NCBI Taxonomy" id="1628251"/>
    <lineage>
        <taxon>Bacteria</taxon>
        <taxon>Pseudomonadati</taxon>
        <taxon>Bacteroidota</taxon>
        <taxon>Flavobacteriia</taxon>
        <taxon>Flavobacteriales</taxon>
        <taxon>Weeksellaceae</taxon>
        <taxon>Moheibacter</taxon>
    </lineage>
</organism>
<dbReference type="EMBL" id="JBEPMO010000004">
    <property type="protein sequence ID" value="MET3731423.1"/>
    <property type="molecule type" value="Genomic_DNA"/>
</dbReference>
<proteinExistence type="predicted"/>
<comment type="caution">
    <text evidence="1">The sequence shown here is derived from an EMBL/GenBank/DDBJ whole genome shotgun (WGS) entry which is preliminary data.</text>
</comment>